<proteinExistence type="predicted"/>
<evidence type="ECO:0000313" key="1">
    <source>
        <dbReference type="EMBL" id="MDC8756553.1"/>
    </source>
</evidence>
<reference evidence="1 2" key="1">
    <citation type="submission" date="2022-10" db="EMBL/GenBank/DDBJ databases">
        <title>Janthinobacterium sp. hw3 Genome sequencing.</title>
        <authorList>
            <person name="Park S."/>
        </authorList>
    </citation>
    <scope>NUCLEOTIDE SEQUENCE [LARGE SCALE GENOMIC DNA]</scope>
    <source>
        <strain evidence="2">hw3</strain>
    </source>
</reference>
<comment type="caution">
    <text evidence="1">The sequence shown here is derived from an EMBL/GenBank/DDBJ whole genome shotgun (WGS) entry which is preliminary data.</text>
</comment>
<accession>A0ABT5JWM2</accession>
<gene>
    <name evidence="1" type="ORF">OIK44_02995</name>
</gene>
<name>A0ABT5JWM2_9BURK</name>
<organism evidence="1 2">
    <name type="scientific">Janthinobacterium fluminis</name>
    <dbReference type="NCBI Taxonomy" id="2987524"/>
    <lineage>
        <taxon>Bacteria</taxon>
        <taxon>Pseudomonadati</taxon>
        <taxon>Pseudomonadota</taxon>
        <taxon>Betaproteobacteria</taxon>
        <taxon>Burkholderiales</taxon>
        <taxon>Oxalobacteraceae</taxon>
        <taxon>Janthinobacterium</taxon>
    </lineage>
</organism>
<keyword evidence="2" id="KW-1185">Reference proteome</keyword>
<dbReference type="RefSeq" id="WP_273669189.1">
    <property type="nucleotide sequence ID" value="NZ_JAQQXR010000001.1"/>
</dbReference>
<protein>
    <submittedName>
        <fullName evidence="1">Uncharacterized protein</fullName>
    </submittedName>
</protein>
<dbReference type="Proteomes" id="UP001221208">
    <property type="component" value="Unassembled WGS sequence"/>
</dbReference>
<dbReference type="EMBL" id="JAQQXR010000001">
    <property type="protein sequence ID" value="MDC8756553.1"/>
    <property type="molecule type" value="Genomic_DNA"/>
</dbReference>
<evidence type="ECO:0000313" key="2">
    <source>
        <dbReference type="Proteomes" id="UP001221208"/>
    </source>
</evidence>
<sequence length="195" mass="20983">MNAKTQQGPKAVDGKLRERLLLARAVDGDRLMLADATMLAALDGSRALTMNERRALAQSPLTLRRFRHLTLERRRGAAAAANEVAWHGSGGMLRAAADGAALEQLGTDDGCWSLHFLAQADGWQIILKLAAVAPFAARLMRERPLLRVVDGGGAVILQGRLDGDGECECRWAFDTAPASHFHMYGAVFAVELAPA</sequence>